<feature type="transmembrane region" description="Helical" evidence="5">
    <location>
        <begin position="415"/>
        <end position="434"/>
    </location>
</feature>
<keyword evidence="8" id="KW-1185">Reference proteome</keyword>
<evidence type="ECO:0000256" key="5">
    <source>
        <dbReference type="SAM" id="Phobius"/>
    </source>
</evidence>
<gene>
    <name evidence="7" type="ORF">LOTGIDRAFT_171496</name>
</gene>
<feature type="transmembrane region" description="Helical" evidence="5">
    <location>
        <begin position="504"/>
        <end position="524"/>
    </location>
</feature>
<dbReference type="InterPro" id="IPR036259">
    <property type="entry name" value="MFS_trans_sf"/>
</dbReference>
<dbReference type="HOGENOM" id="CLU_001265_33_4_1"/>
<dbReference type="OrthoDB" id="5141738at2759"/>
<dbReference type="Proteomes" id="UP000030746">
    <property type="component" value="Unassembled WGS sequence"/>
</dbReference>
<evidence type="ECO:0000256" key="3">
    <source>
        <dbReference type="ARBA" id="ARBA00022989"/>
    </source>
</evidence>
<evidence type="ECO:0000313" key="8">
    <source>
        <dbReference type="Proteomes" id="UP000030746"/>
    </source>
</evidence>
<keyword evidence="2 5" id="KW-0812">Transmembrane</keyword>
<evidence type="ECO:0000259" key="6">
    <source>
        <dbReference type="PROSITE" id="PS50850"/>
    </source>
</evidence>
<dbReference type="OMA" id="FLGHASW"/>
<organism evidence="7 8">
    <name type="scientific">Lottia gigantea</name>
    <name type="common">Giant owl limpet</name>
    <dbReference type="NCBI Taxonomy" id="225164"/>
    <lineage>
        <taxon>Eukaryota</taxon>
        <taxon>Metazoa</taxon>
        <taxon>Spiralia</taxon>
        <taxon>Lophotrochozoa</taxon>
        <taxon>Mollusca</taxon>
        <taxon>Gastropoda</taxon>
        <taxon>Patellogastropoda</taxon>
        <taxon>Lottioidea</taxon>
        <taxon>Lottiidae</taxon>
        <taxon>Lottia</taxon>
    </lineage>
</organism>
<evidence type="ECO:0000256" key="4">
    <source>
        <dbReference type="ARBA" id="ARBA00023136"/>
    </source>
</evidence>
<feature type="transmembrane region" description="Helical" evidence="5">
    <location>
        <begin position="152"/>
        <end position="169"/>
    </location>
</feature>
<dbReference type="RefSeq" id="XP_009045939.1">
    <property type="nucleotide sequence ID" value="XM_009047691.1"/>
</dbReference>
<dbReference type="InterPro" id="IPR005828">
    <property type="entry name" value="MFS_sugar_transport-like"/>
</dbReference>
<sequence length="552" mass="61493">MAKKMADLSRVDVDDVLIALKSNGRYQIFMYFANTFVYFSEAFPTLSIVFLGKANPHTCAPPPGIYGNDSDYVLDQCSITFTDNDTGIKNVTSCLYGYQYEYPKDMSVVSYFDLVCDRAALNDFSQTLMSLGMAVGSSTFTIASDRYGRKPVIILAQMLVLVSGIGSSLAPNYSLFAVTRFLSGVGSSGMILAAVTYLIEIFPHHQRRYVGSFGLLTWTVCVSSLSPVAYIVRMYSWQIVNLTLTSVSLFSLVQYWINDESIRWLVANNRLEETVRLVKKAAKMNKINANEPLKIIYENIPISNEPDGALNTGDEFPEVTTLLTSENKGRKLKENINENYNFCDLFKHRRIVVTLLIVWFIWFTNSLTYYGLFLTSSSLAGNLYLNFFLNALVEGPSALIYWFTIDRYGRKKTCMAFHAVAAIGMIGSTIFKFYDTPWSSALSTTLSIIGKFGISGSFNVIFMYTPEMIPTNVRNLCYGTASAAARIGGMIAPFSSLLAGSYSWAPGAILGICCIVATILIIFLPETMGKELPQNMLDLEDLFKPKTDVEDR</sequence>
<proteinExistence type="predicted"/>
<feature type="transmembrane region" description="Helical" evidence="5">
    <location>
        <begin position="476"/>
        <end position="498"/>
    </location>
</feature>
<dbReference type="GO" id="GO:0022857">
    <property type="term" value="F:transmembrane transporter activity"/>
    <property type="evidence" value="ECO:0007669"/>
    <property type="project" value="InterPro"/>
</dbReference>
<feature type="domain" description="Major facilitator superfamily (MFS) profile" evidence="6">
    <location>
        <begin position="30"/>
        <end position="529"/>
    </location>
</feature>
<feature type="transmembrane region" description="Helical" evidence="5">
    <location>
        <begin position="446"/>
        <end position="464"/>
    </location>
</feature>
<reference evidence="7 8" key="1">
    <citation type="journal article" date="2013" name="Nature">
        <title>Insights into bilaterian evolution from three spiralian genomes.</title>
        <authorList>
            <person name="Simakov O."/>
            <person name="Marletaz F."/>
            <person name="Cho S.J."/>
            <person name="Edsinger-Gonzales E."/>
            <person name="Havlak P."/>
            <person name="Hellsten U."/>
            <person name="Kuo D.H."/>
            <person name="Larsson T."/>
            <person name="Lv J."/>
            <person name="Arendt D."/>
            <person name="Savage R."/>
            <person name="Osoegawa K."/>
            <person name="de Jong P."/>
            <person name="Grimwood J."/>
            <person name="Chapman J.A."/>
            <person name="Shapiro H."/>
            <person name="Aerts A."/>
            <person name="Otillar R.P."/>
            <person name="Terry A.Y."/>
            <person name="Boore J.L."/>
            <person name="Grigoriev I.V."/>
            <person name="Lindberg D.R."/>
            <person name="Seaver E.C."/>
            <person name="Weisblat D.A."/>
            <person name="Putnam N.H."/>
            <person name="Rokhsar D.S."/>
        </authorList>
    </citation>
    <scope>NUCLEOTIDE SEQUENCE [LARGE SCALE GENOMIC DNA]</scope>
</reference>
<feature type="transmembrane region" description="Helical" evidence="5">
    <location>
        <begin position="351"/>
        <end position="372"/>
    </location>
</feature>
<dbReference type="EMBL" id="KB200027">
    <property type="protein sequence ID" value="ESP03406.1"/>
    <property type="molecule type" value="Genomic_DNA"/>
</dbReference>
<feature type="transmembrane region" description="Helical" evidence="5">
    <location>
        <begin position="384"/>
        <end position="403"/>
    </location>
</feature>
<feature type="transmembrane region" description="Helical" evidence="5">
    <location>
        <begin position="181"/>
        <end position="202"/>
    </location>
</feature>
<dbReference type="CTD" id="20241802"/>
<evidence type="ECO:0000313" key="7">
    <source>
        <dbReference type="EMBL" id="ESP03406.1"/>
    </source>
</evidence>
<dbReference type="Pfam" id="PF00083">
    <property type="entry name" value="Sugar_tr"/>
    <property type="match status" value="1"/>
</dbReference>
<accession>V4B786</accession>
<evidence type="ECO:0000256" key="2">
    <source>
        <dbReference type="ARBA" id="ARBA00022692"/>
    </source>
</evidence>
<dbReference type="KEGG" id="lgi:LOTGIDRAFT_171496"/>
<dbReference type="InterPro" id="IPR020846">
    <property type="entry name" value="MFS_dom"/>
</dbReference>
<keyword evidence="4 5" id="KW-0472">Membrane</keyword>
<protein>
    <recommendedName>
        <fullName evidence="6">Major facilitator superfamily (MFS) profile domain-containing protein</fullName>
    </recommendedName>
</protein>
<dbReference type="GeneID" id="20241802"/>
<feature type="transmembrane region" description="Helical" evidence="5">
    <location>
        <begin position="238"/>
        <end position="257"/>
    </location>
</feature>
<dbReference type="AlphaFoldDB" id="V4B786"/>
<name>V4B786_LOTGI</name>
<dbReference type="GO" id="GO:0016020">
    <property type="term" value="C:membrane"/>
    <property type="evidence" value="ECO:0007669"/>
    <property type="project" value="UniProtKB-SubCell"/>
</dbReference>
<feature type="transmembrane region" description="Helical" evidence="5">
    <location>
        <begin position="209"/>
        <end position="232"/>
    </location>
</feature>
<dbReference type="PROSITE" id="PS50850">
    <property type="entry name" value="MFS"/>
    <property type="match status" value="1"/>
</dbReference>
<dbReference type="CDD" id="cd17317">
    <property type="entry name" value="MFS_SLC22"/>
    <property type="match status" value="1"/>
</dbReference>
<dbReference type="Gene3D" id="1.20.1250.20">
    <property type="entry name" value="MFS general substrate transporter like domains"/>
    <property type="match status" value="1"/>
</dbReference>
<dbReference type="PANTHER" id="PTHR24064">
    <property type="entry name" value="SOLUTE CARRIER FAMILY 22 MEMBER"/>
    <property type="match status" value="1"/>
</dbReference>
<dbReference type="SUPFAM" id="SSF103473">
    <property type="entry name" value="MFS general substrate transporter"/>
    <property type="match status" value="1"/>
</dbReference>
<comment type="subcellular location">
    <subcellularLocation>
        <location evidence="1">Membrane</location>
        <topology evidence="1">Multi-pass membrane protein</topology>
    </subcellularLocation>
</comment>
<keyword evidence="3 5" id="KW-1133">Transmembrane helix</keyword>
<evidence type="ECO:0000256" key="1">
    <source>
        <dbReference type="ARBA" id="ARBA00004141"/>
    </source>
</evidence>